<comment type="subcellular location">
    <subcellularLocation>
        <location evidence="1">Cytoplasm</location>
        <location evidence="1">Cytoskeleton</location>
    </subcellularLocation>
</comment>
<dbReference type="GO" id="GO:0005874">
    <property type="term" value="C:microtubule"/>
    <property type="evidence" value="ECO:0007669"/>
    <property type="project" value="UniProtKB-KW"/>
</dbReference>
<evidence type="ECO:0000259" key="6">
    <source>
        <dbReference type="Pfam" id="PF06886"/>
    </source>
</evidence>
<accession>A0AAD4IUS7</accession>
<proteinExistence type="inferred from homology"/>
<evidence type="ECO:0000313" key="7">
    <source>
        <dbReference type="EMBL" id="KAH6821568.1"/>
    </source>
</evidence>
<dbReference type="InterPro" id="IPR044806">
    <property type="entry name" value="WVD2/WDL1-4"/>
</dbReference>
<feature type="domain" description="TPX2 C-terminal" evidence="6">
    <location>
        <begin position="201"/>
        <end position="265"/>
    </location>
</feature>
<keyword evidence="8" id="KW-1185">Reference proteome</keyword>
<reference evidence="7 8" key="1">
    <citation type="journal article" date="2021" name="Nat. Commun.">
        <title>Incipient diploidization of the medicinal plant Perilla within 10,000 years.</title>
        <authorList>
            <person name="Zhang Y."/>
            <person name="Shen Q."/>
            <person name="Leng L."/>
            <person name="Zhang D."/>
            <person name="Chen S."/>
            <person name="Shi Y."/>
            <person name="Ning Z."/>
            <person name="Chen S."/>
        </authorList>
    </citation>
    <scope>NUCLEOTIDE SEQUENCE [LARGE SCALE GENOMIC DNA]</scope>
    <source>
        <strain evidence="8">cv. PC099</strain>
    </source>
</reference>
<dbReference type="Pfam" id="PF06886">
    <property type="entry name" value="TPX2"/>
    <property type="match status" value="1"/>
</dbReference>
<dbReference type="GO" id="GO:0000226">
    <property type="term" value="P:microtubule cytoskeleton organization"/>
    <property type="evidence" value="ECO:0007669"/>
    <property type="project" value="InterPro"/>
</dbReference>
<comment type="similarity">
    <text evidence="2">Belongs to the TPX2 family.</text>
</comment>
<evidence type="ECO:0000256" key="1">
    <source>
        <dbReference type="ARBA" id="ARBA00004245"/>
    </source>
</evidence>
<keyword evidence="4" id="KW-0493">Microtubule</keyword>
<keyword evidence="5" id="KW-0206">Cytoskeleton</keyword>
<comment type="caution">
    <text evidence="7">The sequence shown here is derived from an EMBL/GenBank/DDBJ whole genome shotgun (WGS) entry which is preliminary data.</text>
</comment>
<dbReference type="EMBL" id="SDAM02001963">
    <property type="protein sequence ID" value="KAH6821568.1"/>
    <property type="molecule type" value="Genomic_DNA"/>
</dbReference>
<evidence type="ECO:0000256" key="4">
    <source>
        <dbReference type="ARBA" id="ARBA00022701"/>
    </source>
</evidence>
<dbReference type="AlphaFoldDB" id="A0AAD4IUS7"/>
<dbReference type="Proteomes" id="UP001190926">
    <property type="component" value="Unassembled WGS sequence"/>
</dbReference>
<dbReference type="PANTHER" id="PTHR46372:SF2">
    <property type="entry name" value="PROTEIN WVD2-LIKE 3"/>
    <property type="match status" value="1"/>
</dbReference>
<evidence type="ECO:0000256" key="3">
    <source>
        <dbReference type="ARBA" id="ARBA00022490"/>
    </source>
</evidence>
<sequence>MELESSNIHIDKEPAGVIIYSNGLDHDSSCVSASQLDLTQPCDLHNLDCNDEKSVEVTTRSFNTEINLPNENITHEVQKSPTDAKKTRACSKKTTGSFVGNCKTKCTVPQPFALATEKRATHGTRPYGAELDSLLVGDQPLYASLQCQAPAKQNPAISHVVPRKPLQPDNKKHPNEDACLVATSTLSSVRKVKPIVASAPVFKSSERAEKRKEFFSRLEEKHQALEVEKSHCEAKTKEETEVAIKQLRKSLVFKASPMPSFYHEGPLLKVELKKHPPTRAKSPKLGRRKSCSVAKVIGHEDQRSFTIFIDSGSVASAEVKVETNTK</sequence>
<evidence type="ECO:0000256" key="2">
    <source>
        <dbReference type="ARBA" id="ARBA00005885"/>
    </source>
</evidence>
<keyword evidence="3" id="KW-0963">Cytoplasm</keyword>
<dbReference type="PANTHER" id="PTHR46372">
    <property type="entry name" value="PROTEIN WVD2-LIKE 3"/>
    <property type="match status" value="1"/>
</dbReference>
<protein>
    <recommendedName>
        <fullName evidence="6">TPX2 C-terminal domain-containing protein</fullName>
    </recommendedName>
</protein>
<gene>
    <name evidence="7" type="ORF">C2S53_011747</name>
</gene>
<evidence type="ECO:0000313" key="8">
    <source>
        <dbReference type="Proteomes" id="UP001190926"/>
    </source>
</evidence>
<evidence type="ECO:0000256" key="5">
    <source>
        <dbReference type="ARBA" id="ARBA00023212"/>
    </source>
</evidence>
<name>A0AAD4IUS7_PERFH</name>
<dbReference type="GO" id="GO:0008017">
    <property type="term" value="F:microtubule binding"/>
    <property type="evidence" value="ECO:0007669"/>
    <property type="project" value="InterPro"/>
</dbReference>
<organism evidence="7 8">
    <name type="scientific">Perilla frutescens var. hirtella</name>
    <name type="common">Perilla citriodora</name>
    <name type="synonym">Perilla setoyensis</name>
    <dbReference type="NCBI Taxonomy" id="608512"/>
    <lineage>
        <taxon>Eukaryota</taxon>
        <taxon>Viridiplantae</taxon>
        <taxon>Streptophyta</taxon>
        <taxon>Embryophyta</taxon>
        <taxon>Tracheophyta</taxon>
        <taxon>Spermatophyta</taxon>
        <taxon>Magnoliopsida</taxon>
        <taxon>eudicotyledons</taxon>
        <taxon>Gunneridae</taxon>
        <taxon>Pentapetalae</taxon>
        <taxon>asterids</taxon>
        <taxon>lamiids</taxon>
        <taxon>Lamiales</taxon>
        <taxon>Lamiaceae</taxon>
        <taxon>Nepetoideae</taxon>
        <taxon>Elsholtzieae</taxon>
        <taxon>Perilla</taxon>
    </lineage>
</organism>
<dbReference type="InterPro" id="IPR027329">
    <property type="entry name" value="TPX2_C"/>
</dbReference>